<sequence length="25" mass="2910">MLWGSCHVQCQDNHTCDVFLRTKTS</sequence>
<reference evidence="2" key="1">
    <citation type="submission" date="2005-09" db="EMBL/GenBank/DDBJ databases">
        <authorList>
            <person name="Mural R.J."/>
            <person name="Li P.W."/>
            <person name="Adams M.D."/>
            <person name="Amanatides P.G."/>
            <person name="Baden-Tillson H."/>
            <person name="Barnstead M."/>
            <person name="Chin S.H."/>
            <person name="Dew I."/>
            <person name="Evans C.A."/>
            <person name="Ferriera S."/>
            <person name="Flanigan M."/>
            <person name="Fosler C."/>
            <person name="Glodek A."/>
            <person name="Gu Z."/>
            <person name="Holt R.A."/>
            <person name="Jennings D."/>
            <person name="Kraft C.L."/>
            <person name="Lu F."/>
            <person name="Nguyen T."/>
            <person name="Nusskern D.R."/>
            <person name="Pfannkoch C.M."/>
            <person name="Sitter C."/>
            <person name="Sutton G.G."/>
            <person name="Venter J.C."/>
            <person name="Wang Z."/>
            <person name="Woodage T."/>
            <person name="Zheng X.H."/>
            <person name="Zhong F."/>
        </authorList>
    </citation>
    <scope>NUCLEOTIDE SEQUENCE [LARGE SCALE GENOMIC DNA]</scope>
    <source>
        <strain>BN</strain>
        <strain evidence="2">Sprague-Dawley</strain>
    </source>
</reference>
<dbReference type="AlphaFoldDB" id="A6KAI7"/>
<proteinExistence type="predicted"/>
<accession>A6KAI7</accession>
<dbReference type="Proteomes" id="UP000234681">
    <property type="component" value="Chromosome 17"/>
</dbReference>
<evidence type="ECO:0000313" key="2">
    <source>
        <dbReference type="Proteomes" id="UP000234681"/>
    </source>
</evidence>
<dbReference type="EMBL" id="CH474032">
    <property type="protein sequence ID" value="EDL93895.1"/>
    <property type="molecule type" value="Genomic_DNA"/>
</dbReference>
<evidence type="ECO:0000313" key="1">
    <source>
        <dbReference type="EMBL" id="EDL93895.1"/>
    </source>
</evidence>
<protein>
    <submittedName>
        <fullName evidence="1">RCG24171</fullName>
    </submittedName>
</protein>
<organism evidence="1 2">
    <name type="scientific">Rattus norvegicus</name>
    <name type="common">Rat</name>
    <dbReference type="NCBI Taxonomy" id="10116"/>
    <lineage>
        <taxon>Eukaryota</taxon>
        <taxon>Metazoa</taxon>
        <taxon>Chordata</taxon>
        <taxon>Craniata</taxon>
        <taxon>Vertebrata</taxon>
        <taxon>Euteleostomi</taxon>
        <taxon>Mammalia</taxon>
        <taxon>Eutheria</taxon>
        <taxon>Euarchontoglires</taxon>
        <taxon>Glires</taxon>
        <taxon>Rodentia</taxon>
        <taxon>Myomorpha</taxon>
        <taxon>Muroidea</taxon>
        <taxon>Muridae</taxon>
        <taxon>Murinae</taxon>
        <taxon>Rattus</taxon>
    </lineage>
</organism>
<gene>
    <name evidence="1" type="ORF">rCG_24171</name>
</gene>
<name>A6KAI7_RAT</name>